<dbReference type="EMBL" id="DVGK01000054">
    <property type="protein sequence ID" value="HIR13197.1"/>
    <property type="molecule type" value="Genomic_DNA"/>
</dbReference>
<dbReference type="Gene3D" id="3.40.50.12580">
    <property type="match status" value="1"/>
</dbReference>
<dbReference type="InterPro" id="IPR007554">
    <property type="entry name" value="Glycerophosphate_synth"/>
</dbReference>
<comment type="caution">
    <text evidence="1">The sequence shown here is derived from an EMBL/GenBank/DDBJ whole genome shotgun (WGS) entry which is preliminary data.</text>
</comment>
<dbReference type="Pfam" id="PF04464">
    <property type="entry name" value="Glyphos_transf"/>
    <property type="match status" value="1"/>
</dbReference>
<sequence>MSVYDITVFLVSHGPEHDGKTDLSTQTFPSDRMQILPVKEDDPLHPRKNTVLALGEARGRYTLILDQGDSFSRDFIQALFTEAQKEKSVMVMPSQTCIHVKRPREQFSLEGKDELHVSLTEIPAVFPTCLNGLLIQTSSLLQAAENCLEEAEPEKQILVSLLDSRPEFFYLGSQDFEYFFPREHDYEYCLSCLSRDWYFTPLTGFLLPLLKEQKPSLYVQCLSLYMLNTRILANLNNRNKNLISRREAAGYAELFSDVLERIDTRLILDRSCQSLTWDLPIQLMEVRLKKRDFSYYPSLSCQEDTIELSCDGVPFGTLKNIQARINLIDYRKGCLEIDGGFQDYFSSREAEIYAEFDGKTYAPVYNQRYSMTKCFGVTFYRLKTFHMSIPVPDSSRERILRFCFCTGEKTYLMDFAFPSHTSRFCKDLTYAYWRFGPYLSYWKKDGIHIQRSRKLMVLYKELRLWKQMWQLKDGMFRDQLPLKVLNFLLRPWFSRRKIWFFFDKIYKGGDSSEYLYRYSRQFRDGIHKYYLLDPSCPDYSRLQKEGLHPVRRGSLKHRLLFLNADMVIASNSTVFAFNDYTFQRSLPIRGDVHFGVSCVQHGMSVQKIAVAQNRLRDNTKLYFCASKYEIANLSKPVYDYEGYNALKLTGVPRYDGLKNQAQKILLLSPTWRMNSVLPVTKNEGVARDYNPNFKETNYYKIYNGLINDPLLLNAAKKYGYRIQYVLHPIISPQAEDFTKNEFVEIIPSTGDMSYEKIFREAALMVTDFSGVQFDFAYMRKPVVYLHHRDIPQHYEEGTFYYDTMGFGEICHTSEELVQVLCQYMERDCQMREKYKRRADDFFTFSDHKNCERIYKEMIQYQQKEV</sequence>
<dbReference type="InterPro" id="IPR043148">
    <property type="entry name" value="TagF_C"/>
</dbReference>
<protein>
    <submittedName>
        <fullName evidence="1">CDP-glycerol glycerophosphotransferase family protein</fullName>
    </submittedName>
</protein>
<dbReference type="Proteomes" id="UP000886757">
    <property type="component" value="Unassembled WGS sequence"/>
</dbReference>
<proteinExistence type="predicted"/>
<reference evidence="1" key="2">
    <citation type="journal article" date="2021" name="PeerJ">
        <title>Extensive microbial diversity within the chicken gut microbiome revealed by metagenomics and culture.</title>
        <authorList>
            <person name="Gilroy R."/>
            <person name="Ravi A."/>
            <person name="Getino M."/>
            <person name="Pursley I."/>
            <person name="Horton D.L."/>
            <person name="Alikhan N.F."/>
            <person name="Baker D."/>
            <person name="Gharbi K."/>
            <person name="Hall N."/>
            <person name="Watson M."/>
            <person name="Adriaenssens E.M."/>
            <person name="Foster-Nyarko E."/>
            <person name="Jarju S."/>
            <person name="Secka A."/>
            <person name="Antonio M."/>
            <person name="Oren A."/>
            <person name="Chaudhuri R.R."/>
            <person name="La Ragione R."/>
            <person name="Hildebrand F."/>
            <person name="Pallen M.J."/>
        </authorList>
    </citation>
    <scope>NUCLEOTIDE SEQUENCE</scope>
    <source>
        <strain evidence="1">ChiSjej4B22-8148</strain>
    </source>
</reference>
<dbReference type="GO" id="GO:0047355">
    <property type="term" value="F:CDP-glycerol glycerophosphotransferase activity"/>
    <property type="evidence" value="ECO:0007669"/>
    <property type="project" value="InterPro"/>
</dbReference>
<dbReference type="SUPFAM" id="SSF53756">
    <property type="entry name" value="UDP-Glycosyltransferase/glycogen phosphorylase"/>
    <property type="match status" value="1"/>
</dbReference>
<organism evidence="1 2">
    <name type="scientific">Candidatus Choladousia intestinavium</name>
    <dbReference type="NCBI Taxonomy" id="2840727"/>
    <lineage>
        <taxon>Bacteria</taxon>
        <taxon>Bacillati</taxon>
        <taxon>Bacillota</taxon>
        <taxon>Clostridia</taxon>
        <taxon>Lachnospirales</taxon>
        <taxon>Lachnospiraceae</taxon>
        <taxon>Lachnospiraceae incertae sedis</taxon>
        <taxon>Candidatus Choladousia</taxon>
    </lineage>
</organism>
<dbReference type="GO" id="GO:0016020">
    <property type="term" value="C:membrane"/>
    <property type="evidence" value="ECO:0007669"/>
    <property type="project" value="InterPro"/>
</dbReference>
<evidence type="ECO:0000313" key="1">
    <source>
        <dbReference type="EMBL" id="HIR13197.1"/>
    </source>
</evidence>
<evidence type="ECO:0000313" key="2">
    <source>
        <dbReference type="Proteomes" id="UP000886757"/>
    </source>
</evidence>
<dbReference type="AlphaFoldDB" id="A0A9D1D989"/>
<accession>A0A9D1D989</accession>
<name>A0A9D1D989_9FIRM</name>
<gene>
    <name evidence="1" type="ORF">IAB31_04660</name>
</gene>
<reference evidence="1" key="1">
    <citation type="submission" date="2020-10" db="EMBL/GenBank/DDBJ databases">
        <authorList>
            <person name="Gilroy R."/>
        </authorList>
    </citation>
    <scope>NUCLEOTIDE SEQUENCE</scope>
    <source>
        <strain evidence="1">ChiSjej4B22-8148</strain>
    </source>
</reference>